<sequence length="248" mass="27850">MPTTPKVIKEAGSLDKLTVNERVVEHLKSIGKHVRSVLGYEFNSLSERNDQLSEINKNLQTRLNTTTSLLQEAHTLSSDLQWQIDTGKKSNREALQKAEEQITALQATRDHYKSIISKREEGDKKQRKDPDYLADVPYYETSIPAPPSRSTVVNDLNGQRSKDIPKMSAAAVVRKPRNIREGQSIQGIGFNLRLFIRLLARSFIASVTTVLKPEKRDVPIPSARDLAESSHILALETLPLLSLDKSML</sequence>
<proteinExistence type="predicted"/>
<protein>
    <submittedName>
        <fullName evidence="1">Uncharacterized protein</fullName>
    </submittedName>
</protein>
<gene>
    <name evidence="1" type="ORF">QFC19_006753</name>
</gene>
<keyword evidence="2" id="KW-1185">Reference proteome</keyword>
<name>A0ACC2VEC2_9TREE</name>
<organism evidence="1 2">
    <name type="scientific">Naganishia cerealis</name>
    <dbReference type="NCBI Taxonomy" id="610337"/>
    <lineage>
        <taxon>Eukaryota</taxon>
        <taxon>Fungi</taxon>
        <taxon>Dikarya</taxon>
        <taxon>Basidiomycota</taxon>
        <taxon>Agaricomycotina</taxon>
        <taxon>Tremellomycetes</taxon>
        <taxon>Filobasidiales</taxon>
        <taxon>Filobasidiaceae</taxon>
        <taxon>Naganishia</taxon>
    </lineage>
</organism>
<dbReference type="EMBL" id="JASBWR010000085">
    <property type="protein sequence ID" value="KAJ9097483.1"/>
    <property type="molecule type" value="Genomic_DNA"/>
</dbReference>
<dbReference type="Proteomes" id="UP001241377">
    <property type="component" value="Unassembled WGS sequence"/>
</dbReference>
<accession>A0ACC2VEC2</accession>
<comment type="caution">
    <text evidence="1">The sequence shown here is derived from an EMBL/GenBank/DDBJ whole genome shotgun (WGS) entry which is preliminary data.</text>
</comment>
<evidence type="ECO:0000313" key="1">
    <source>
        <dbReference type="EMBL" id="KAJ9097483.1"/>
    </source>
</evidence>
<reference evidence="1" key="1">
    <citation type="submission" date="2023-04" db="EMBL/GenBank/DDBJ databases">
        <title>Draft Genome sequencing of Naganishia species isolated from polar environments using Oxford Nanopore Technology.</title>
        <authorList>
            <person name="Leo P."/>
            <person name="Venkateswaran K."/>
        </authorList>
    </citation>
    <scope>NUCLEOTIDE SEQUENCE</scope>
    <source>
        <strain evidence="1">MNA-CCFEE 5261</strain>
    </source>
</reference>
<evidence type="ECO:0000313" key="2">
    <source>
        <dbReference type="Proteomes" id="UP001241377"/>
    </source>
</evidence>